<feature type="compositionally biased region" description="Basic and acidic residues" evidence="1">
    <location>
        <begin position="90"/>
        <end position="104"/>
    </location>
</feature>
<accession>A0A9R1T5E4</accession>
<evidence type="ECO:0000313" key="3">
    <source>
        <dbReference type="EMBL" id="JAG74795.1"/>
    </source>
</evidence>
<evidence type="ECO:0000313" key="4">
    <source>
        <dbReference type="Proteomes" id="UP000694866"/>
    </source>
</evidence>
<dbReference type="InterPro" id="IPR032061">
    <property type="entry name" value="DUF4802"/>
</dbReference>
<feature type="region of interest" description="Disordered" evidence="1">
    <location>
        <begin position="1"/>
        <end position="57"/>
    </location>
</feature>
<proteinExistence type="predicted"/>
<protein>
    <submittedName>
        <fullName evidence="3">CheB2 protein</fullName>
    </submittedName>
</protein>
<name>A0A0C9PUH7_9HYME</name>
<reference evidence="3" key="1">
    <citation type="submission" date="2015-01" db="EMBL/GenBank/DDBJ databases">
        <title>Transcriptome Assembly of Fopius arisanus.</title>
        <authorList>
            <person name="Geib S."/>
        </authorList>
    </citation>
    <scope>NUCLEOTIDE SEQUENCE</scope>
</reference>
<feature type="region of interest" description="Disordered" evidence="1">
    <location>
        <begin position="77"/>
        <end position="119"/>
    </location>
</feature>
<dbReference type="GeneID" id="105266374"/>
<dbReference type="OrthoDB" id="7654878at2759"/>
<evidence type="ECO:0000313" key="5">
    <source>
        <dbReference type="RefSeq" id="XP_011302793.1"/>
    </source>
</evidence>
<dbReference type="Proteomes" id="UP000694866">
    <property type="component" value="Unplaced"/>
</dbReference>
<accession>A0A0C9PUH7</accession>
<dbReference type="KEGG" id="fas:105266374"/>
<dbReference type="AlphaFoldDB" id="A0A0C9PUH7"/>
<dbReference type="Pfam" id="PF16060">
    <property type="entry name" value="DUF4802"/>
    <property type="match status" value="1"/>
</dbReference>
<evidence type="ECO:0000259" key="2">
    <source>
        <dbReference type="Pfam" id="PF16060"/>
    </source>
</evidence>
<evidence type="ECO:0000256" key="1">
    <source>
        <dbReference type="SAM" id="MobiDB-lite"/>
    </source>
</evidence>
<organism evidence="3">
    <name type="scientific">Fopius arisanus</name>
    <dbReference type="NCBI Taxonomy" id="64838"/>
    <lineage>
        <taxon>Eukaryota</taxon>
        <taxon>Metazoa</taxon>
        <taxon>Ecdysozoa</taxon>
        <taxon>Arthropoda</taxon>
        <taxon>Hexapoda</taxon>
        <taxon>Insecta</taxon>
        <taxon>Pterygota</taxon>
        <taxon>Neoptera</taxon>
        <taxon>Endopterygota</taxon>
        <taxon>Hymenoptera</taxon>
        <taxon>Apocrita</taxon>
        <taxon>Ichneumonoidea</taxon>
        <taxon>Braconidae</taxon>
        <taxon>Opiinae</taxon>
        <taxon>Fopius</taxon>
    </lineage>
</organism>
<gene>
    <name evidence="3" type="primary">cheB2</name>
    <name evidence="5" type="synonym">LOC105266374</name>
    <name evidence="3" type="ORF">g.11926</name>
</gene>
<dbReference type="EMBL" id="GBYB01005028">
    <property type="protein sequence ID" value="JAG74795.1"/>
    <property type="molecule type" value="Transcribed_RNA"/>
</dbReference>
<feature type="domain" description="DUF4802" evidence="2">
    <location>
        <begin position="120"/>
        <end position="184"/>
    </location>
</feature>
<sequence>MAPFKFHFSKMSKSRSKESRNSTDSEEPTCLIQTTSRSTPETPAIENIPGIPEDSSTVFCSSLPPSYEYVLEEARMRQTGENDDEQSDSSSDKETNYKVEKEGSSARNSIQTPGPEISHKSSKELYKAVAKQCGITCKMSDHCRCLDCQGRYFDCEFEKDEQAKTDGGLSASTPMFLSEIIHGSGCVLL</sequence>
<reference evidence="5" key="2">
    <citation type="submission" date="2025-04" db="UniProtKB">
        <authorList>
            <consortium name="RefSeq"/>
        </authorList>
    </citation>
    <scope>IDENTIFICATION</scope>
    <source>
        <strain evidence="5">USDA-PBARC FA_bdor</strain>
        <tissue evidence="5">Whole organism</tissue>
    </source>
</reference>
<keyword evidence="4" id="KW-1185">Reference proteome</keyword>
<feature type="compositionally biased region" description="Polar residues" evidence="1">
    <location>
        <begin position="31"/>
        <end position="41"/>
    </location>
</feature>
<dbReference type="RefSeq" id="XP_011302793.1">
    <property type="nucleotide sequence ID" value="XM_011304491.1"/>
</dbReference>